<evidence type="ECO:0000256" key="1">
    <source>
        <dbReference type="SAM" id="MobiDB-lite"/>
    </source>
</evidence>
<feature type="compositionally biased region" description="Basic residues" evidence="1">
    <location>
        <begin position="1"/>
        <end position="10"/>
    </location>
</feature>
<feature type="region of interest" description="Disordered" evidence="1">
    <location>
        <begin position="1"/>
        <end position="25"/>
    </location>
</feature>
<evidence type="ECO:0008006" key="4">
    <source>
        <dbReference type="Google" id="ProtNLM"/>
    </source>
</evidence>
<comment type="caution">
    <text evidence="2">The sequence shown here is derived from an EMBL/GenBank/DDBJ whole genome shotgun (WGS) entry which is preliminary data.</text>
</comment>
<dbReference type="PANTHER" id="PTHR33099:SF7">
    <property type="entry name" value="MYND-TYPE DOMAIN-CONTAINING PROTEIN"/>
    <property type="match status" value="1"/>
</dbReference>
<dbReference type="Gene3D" id="2.60.120.620">
    <property type="entry name" value="q2cbj1_9rhob like domain"/>
    <property type="match status" value="1"/>
</dbReference>
<dbReference type="EMBL" id="NKUJ01000479">
    <property type="protein sequence ID" value="RMJ04676.1"/>
    <property type="molecule type" value="Genomic_DNA"/>
</dbReference>
<name>A0A3M2RHA1_9HYPO</name>
<reference evidence="2 3" key="1">
    <citation type="submission" date="2017-06" db="EMBL/GenBank/DDBJ databases">
        <title>Comparative genomic analysis of Ambrosia Fusariam Clade fungi.</title>
        <authorList>
            <person name="Stajich J.E."/>
            <person name="Carrillo J."/>
            <person name="Kijimoto T."/>
            <person name="Eskalen A."/>
            <person name="O'Donnell K."/>
            <person name="Kasson M."/>
        </authorList>
    </citation>
    <scope>NUCLEOTIDE SEQUENCE [LARGE SCALE GENOMIC DNA]</scope>
    <source>
        <strain evidence="2">UCR3666</strain>
    </source>
</reference>
<gene>
    <name evidence="2" type="ORF">CDV36_014659</name>
</gene>
<dbReference type="AlphaFoldDB" id="A0A3M2RHA1"/>
<keyword evidence="3" id="KW-1185">Reference proteome</keyword>
<dbReference type="OrthoDB" id="27483at2759"/>
<proteinExistence type="predicted"/>
<dbReference type="Proteomes" id="UP000277212">
    <property type="component" value="Unassembled WGS sequence"/>
</dbReference>
<accession>A0A3M2RHA1</accession>
<protein>
    <recommendedName>
        <fullName evidence="4">Prolyl 4-hydroxylase alpha subunit Fe(2+) 2OG dioxygenase domain-containing protein</fullName>
    </recommendedName>
</protein>
<dbReference type="PANTHER" id="PTHR33099">
    <property type="entry name" value="FE2OG DIOXYGENASE DOMAIN-CONTAINING PROTEIN"/>
    <property type="match status" value="1"/>
</dbReference>
<evidence type="ECO:0000313" key="3">
    <source>
        <dbReference type="Proteomes" id="UP000277212"/>
    </source>
</evidence>
<sequence length="877" mass="98362">MAKTKTKAKTKVVNETFSDDSSDCSDDSFLNNGLNDEMLVGASLLQTRTSKQFISHHDLDPAYNISIHVPDVGLIETPLKESQARQLIAKARPPAPDQYGGDITTDGSAGKIWELKQSQFGFGGGWPVVLHHVCHIVHPSNSWQPTVRVEIEKMVIYEKGATYKSHTDIEKRQGVFGTVMISLPSKHEGGIMTFEYCGQKPRRYKSHLKTQSFATWYTGVSHKLAPITSGYRWVLVLKLIDNRNALNHVPTGLMFPDEIQGVKRALERWLELGPESRLKKCLHYLLEKDYLSAKGKYRLRGQDLGRVQLLRAAYSELPIEVFVGSLEGKAVPRGKDVYRIKTLVDLDDNMVAQDLPLDEKDILDRDEFREVKGKDGYKRQRRRSFVALVPHDSLASFLKCDGKIRYDTLEPLVAFFARSSLRPGASKSVFDTLVHLCREPEFKEAISGETLTLCLQAFVQFGEFEHFRVAAMHDQNTLPSSFFKWLRGWVVASPDKLLERFNNIQQGASLAISSCGYPTDQFKFITQLAPLPSGEFADEVETPKPMLDWARETIRPCLDSIGMDNLDRGTGSRIVDLSLYFSDPVAFLKTTLPKFRGMPNPLPFHLWFLDFAQLSGEMSKAVDQVRSDDVAAFFGIISKLSTPSNDLASLFASKIVVDAPRFRATEFATLWMPFLHAVPGKLIYYEIPLDTPCHQQLCSALVKSLLDNLVGPEPVDTESQTRGSVSCGCVYCTQLNEFLADSSQSIGTLPIARTEREHLKDQLKSTGIDCKCEAVPGDSPCTLMTKAPSQQHVENREAWVGRQKTALDLLRKMEKSHLEQLLGPDYSLFLKLERAVDPSSAPQPVARVKRKVSDTNIVDMGEGTKKNLKITSFFTKK</sequence>
<evidence type="ECO:0000313" key="2">
    <source>
        <dbReference type="EMBL" id="RMJ04676.1"/>
    </source>
</evidence>
<organism evidence="2 3">
    <name type="scientific">Fusarium kuroshium</name>
    <dbReference type="NCBI Taxonomy" id="2010991"/>
    <lineage>
        <taxon>Eukaryota</taxon>
        <taxon>Fungi</taxon>
        <taxon>Dikarya</taxon>
        <taxon>Ascomycota</taxon>
        <taxon>Pezizomycotina</taxon>
        <taxon>Sordariomycetes</taxon>
        <taxon>Hypocreomycetidae</taxon>
        <taxon>Hypocreales</taxon>
        <taxon>Nectriaceae</taxon>
        <taxon>Fusarium</taxon>
        <taxon>Fusarium solani species complex</taxon>
    </lineage>
</organism>